<dbReference type="PANTHER" id="PTHR41775">
    <property type="entry name" value="SECRETED PROTEIN-RELATED"/>
    <property type="match status" value="1"/>
</dbReference>
<proteinExistence type="predicted"/>
<sequence>APERRKGVSVKVVSSTGTAKVPVILINFSDTTTTNTPSEFESLLFESNPTIATGPGSMKDYYEEVSYGDFSVSSGPSGVSAWVTAANGHDYYGQDDVDGDDLNPAELVKEAVQKADAAGFDFSQYDNDGDGKVDVVMIVHQGTGEEVSGTATDIWSHRWNLTSAGVGSVSVDGVTVNDYAIQPERDVARMNTIGVFCHEFGHALGLPDLYDTDYTSWGIGDWGIMAFGSYNKDTNDGDSPAHFTAWSKYFLGWVTPTQILSTTLP</sequence>
<dbReference type="GO" id="GO:0006508">
    <property type="term" value="P:proteolysis"/>
    <property type="evidence" value="ECO:0007669"/>
    <property type="project" value="InterPro"/>
</dbReference>
<dbReference type="EMBL" id="BARS01028324">
    <property type="protein sequence ID" value="GAG07093.1"/>
    <property type="molecule type" value="Genomic_DNA"/>
</dbReference>
<accession>X0V3K3</accession>
<reference evidence="2" key="1">
    <citation type="journal article" date="2014" name="Front. Microbiol.">
        <title>High frequency of phylogenetically diverse reductive dehalogenase-homologous genes in deep subseafloor sedimentary metagenomes.</title>
        <authorList>
            <person name="Kawai M."/>
            <person name="Futagami T."/>
            <person name="Toyoda A."/>
            <person name="Takaki Y."/>
            <person name="Nishi S."/>
            <person name="Hori S."/>
            <person name="Arai W."/>
            <person name="Tsubouchi T."/>
            <person name="Morono Y."/>
            <person name="Uchiyama I."/>
            <person name="Ito T."/>
            <person name="Fujiyama A."/>
            <person name="Inagaki F."/>
            <person name="Takami H."/>
        </authorList>
    </citation>
    <scope>NUCLEOTIDE SEQUENCE</scope>
    <source>
        <strain evidence="2">Expedition CK06-06</strain>
    </source>
</reference>
<dbReference type="PANTHER" id="PTHR41775:SF1">
    <property type="entry name" value="PEPTIDASE M6-LIKE DOMAIN-CONTAINING PROTEIN"/>
    <property type="match status" value="1"/>
</dbReference>
<name>X0V3K3_9ZZZZ</name>
<feature type="non-terminal residue" evidence="2">
    <location>
        <position position="1"/>
    </location>
</feature>
<gene>
    <name evidence="2" type="ORF">S01H1_44402</name>
</gene>
<dbReference type="InterPro" id="IPR024079">
    <property type="entry name" value="MetalloPept_cat_dom_sf"/>
</dbReference>
<feature type="non-terminal residue" evidence="2">
    <location>
        <position position="265"/>
    </location>
</feature>
<evidence type="ECO:0000259" key="1">
    <source>
        <dbReference type="Pfam" id="PF05547"/>
    </source>
</evidence>
<dbReference type="AlphaFoldDB" id="X0V3K3"/>
<dbReference type="GO" id="GO:0008237">
    <property type="term" value="F:metallopeptidase activity"/>
    <property type="evidence" value="ECO:0007669"/>
    <property type="project" value="InterPro"/>
</dbReference>
<comment type="caution">
    <text evidence="2">The sequence shown here is derived from an EMBL/GenBank/DDBJ whole genome shotgun (WGS) entry which is preliminary data.</text>
</comment>
<dbReference type="NCBIfam" id="TIGR03296">
    <property type="entry name" value="M6dom_TIGR03296"/>
    <property type="match status" value="1"/>
</dbReference>
<dbReference type="Gene3D" id="3.40.390.10">
    <property type="entry name" value="Collagenase (Catalytic Domain)"/>
    <property type="match status" value="1"/>
</dbReference>
<dbReference type="InterPro" id="IPR008757">
    <property type="entry name" value="Peptidase_M6-like_domain"/>
</dbReference>
<dbReference type="Pfam" id="PF05547">
    <property type="entry name" value="Peptidase_M6"/>
    <property type="match status" value="1"/>
</dbReference>
<evidence type="ECO:0000313" key="2">
    <source>
        <dbReference type="EMBL" id="GAG07093.1"/>
    </source>
</evidence>
<dbReference type="SUPFAM" id="SSF55486">
    <property type="entry name" value="Metalloproteases ('zincins'), catalytic domain"/>
    <property type="match status" value="1"/>
</dbReference>
<feature type="domain" description="Peptidase M6-like" evidence="1">
    <location>
        <begin position="36"/>
        <end position="251"/>
    </location>
</feature>
<protein>
    <recommendedName>
        <fullName evidence="1">Peptidase M6-like domain-containing protein</fullName>
    </recommendedName>
</protein>
<organism evidence="2">
    <name type="scientific">marine sediment metagenome</name>
    <dbReference type="NCBI Taxonomy" id="412755"/>
    <lineage>
        <taxon>unclassified sequences</taxon>
        <taxon>metagenomes</taxon>
        <taxon>ecological metagenomes</taxon>
    </lineage>
</organism>